<evidence type="ECO:0000313" key="1">
    <source>
        <dbReference type="EMBL" id="JAD95513.1"/>
    </source>
</evidence>
<accession>A0A0A9E916</accession>
<dbReference type="AlphaFoldDB" id="A0A0A9E916"/>
<reference evidence="1" key="1">
    <citation type="submission" date="2014-09" db="EMBL/GenBank/DDBJ databases">
        <authorList>
            <person name="Magalhaes I.L.F."/>
            <person name="Oliveira U."/>
            <person name="Santos F.R."/>
            <person name="Vidigal T.H.D.A."/>
            <person name="Brescovit A.D."/>
            <person name="Santos A.J."/>
        </authorList>
    </citation>
    <scope>NUCLEOTIDE SEQUENCE</scope>
    <source>
        <tissue evidence="1">Shoot tissue taken approximately 20 cm above the soil surface</tissue>
    </source>
</reference>
<organism evidence="1">
    <name type="scientific">Arundo donax</name>
    <name type="common">Giant reed</name>
    <name type="synonym">Donax arundinaceus</name>
    <dbReference type="NCBI Taxonomy" id="35708"/>
    <lineage>
        <taxon>Eukaryota</taxon>
        <taxon>Viridiplantae</taxon>
        <taxon>Streptophyta</taxon>
        <taxon>Embryophyta</taxon>
        <taxon>Tracheophyta</taxon>
        <taxon>Spermatophyta</taxon>
        <taxon>Magnoliopsida</taxon>
        <taxon>Liliopsida</taxon>
        <taxon>Poales</taxon>
        <taxon>Poaceae</taxon>
        <taxon>PACMAD clade</taxon>
        <taxon>Arundinoideae</taxon>
        <taxon>Arundineae</taxon>
        <taxon>Arundo</taxon>
    </lineage>
</organism>
<reference evidence="1" key="2">
    <citation type="journal article" date="2015" name="Data Brief">
        <title>Shoot transcriptome of the giant reed, Arundo donax.</title>
        <authorList>
            <person name="Barrero R.A."/>
            <person name="Guerrero F.D."/>
            <person name="Moolhuijzen P."/>
            <person name="Goolsby J.A."/>
            <person name="Tidwell J."/>
            <person name="Bellgard S.E."/>
            <person name="Bellgard M.I."/>
        </authorList>
    </citation>
    <scope>NUCLEOTIDE SEQUENCE</scope>
    <source>
        <tissue evidence="1">Shoot tissue taken approximately 20 cm above the soil surface</tissue>
    </source>
</reference>
<dbReference type="EMBL" id="GBRH01202382">
    <property type="protein sequence ID" value="JAD95513.1"/>
    <property type="molecule type" value="Transcribed_RNA"/>
</dbReference>
<proteinExistence type="predicted"/>
<name>A0A0A9E916_ARUDO</name>
<sequence>MVGASQTPEAKPQPFSSPPLDVIQPVCLLKHASSHSSRMIKRPCLHA</sequence>
<protein>
    <submittedName>
        <fullName evidence="1">Uncharacterized protein</fullName>
    </submittedName>
</protein>